<evidence type="ECO:0000256" key="3">
    <source>
        <dbReference type="ARBA" id="ARBA00022670"/>
    </source>
</evidence>
<feature type="chain" id="PRO_5031133561" evidence="8">
    <location>
        <begin position="26"/>
        <end position="702"/>
    </location>
</feature>
<dbReference type="InterPro" id="IPR024079">
    <property type="entry name" value="MetalloPept_cat_dom_sf"/>
</dbReference>
<comment type="caution">
    <text evidence="11">The sequence shown here is derived from an EMBL/GenBank/DDBJ whole genome shotgun (WGS) entry which is preliminary data.</text>
</comment>
<dbReference type="GO" id="GO:0046872">
    <property type="term" value="F:metal ion binding"/>
    <property type="evidence" value="ECO:0007669"/>
    <property type="project" value="UniProtKB-KW"/>
</dbReference>
<dbReference type="CDD" id="cd08662">
    <property type="entry name" value="M13"/>
    <property type="match status" value="1"/>
</dbReference>
<name>A0A7X1FQ08_9SPHN</name>
<organism evidence="11 12">
    <name type="scientific">Novosphingobium flavum</name>
    <dbReference type="NCBI Taxonomy" id="1778672"/>
    <lineage>
        <taxon>Bacteria</taxon>
        <taxon>Pseudomonadati</taxon>
        <taxon>Pseudomonadota</taxon>
        <taxon>Alphaproteobacteria</taxon>
        <taxon>Sphingomonadales</taxon>
        <taxon>Sphingomonadaceae</taxon>
        <taxon>Novosphingobium</taxon>
    </lineage>
</organism>
<evidence type="ECO:0000313" key="11">
    <source>
        <dbReference type="EMBL" id="MBC2664412.1"/>
    </source>
</evidence>
<sequence>MKRTILLAATLLAATAAPLAAPLWAADEDWGRSGIQIRWVDPAVRPGDDFFRYVNGKWLASHEIPADRTSYGSFQILREESENRLKAIVDELVAKKPAPGTQEARIVAAYSAFMDTAAIERAGLVPARPYLARIAAAKTVSDLYGLFAAPGFASPINGAVDPDPKQSDHYSLNLSLGGLGLPDRDYYLSDNPRYPEIREKYKAYLAMLLGEAGYADPKATAEAVYKLEEGMARIEWDREILRNDDLLYHKLTVAELAALPHGADLVAFVRALGPGAAAAQSLRVTEIPLTAEQRAAARISAEDAKAKMGGGFPAMLDYVASQPVETWKAWSAAQFLIGHAAYLPARIDEANFAFYGKLLGGQPEQRPRWKRALGVVEGQIGEQLGRIYAERWFPADSRTQMAALVANLRKAMSANLATLSWMGPKTRAEAEAKLAAFTPKIGAPDSYKTYDGLAISATDPLANAVASGDWQAAFADRRIGKAVDRAEWFMFPQTVNAYYNPPMNEIVFPAAILQPPFFNPAADPAANYGAIGAVIGHEMGHGFDDQGSKYDGTGNLRDWWSAEDKARFVALTDRLAAQYDKFCPFDSGQTCVNGKLTLGENIGDLGGLSLAYRAYHLSLGGKAAPVIDGLTGDQRFFMAFAQVWRSKYREETARQLLLVDPHSPAQFRANGIVRNFDEWYKAFGIKPGDKLYLPPDQRLRIW</sequence>
<evidence type="ECO:0000256" key="6">
    <source>
        <dbReference type="ARBA" id="ARBA00022833"/>
    </source>
</evidence>
<dbReference type="PRINTS" id="PR00786">
    <property type="entry name" value="NEPRILYSIN"/>
</dbReference>
<feature type="domain" description="Peptidase M13 C-terminal" evidence="9">
    <location>
        <begin position="496"/>
        <end position="698"/>
    </location>
</feature>
<dbReference type="GO" id="GO:0016485">
    <property type="term" value="P:protein processing"/>
    <property type="evidence" value="ECO:0007669"/>
    <property type="project" value="TreeGrafter"/>
</dbReference>
<dbReference type="InterPro" id="IPR042089">
    <property type="entry name" value="Peptidase_M13_dom_2"/>
</dbReference>
<keyword evidence="8" id="KW-0732">Signal</keyword>
<dbReference type="SUPFAM" id="SSF55486">
    <property type="entry name" value="Metalloproteases ('zincins'), catalytic domain"/>
    <property type="match status" value="1"/>
</dbReference>
<evidence type="ECO:0000256" key="8">
    <source>
        <dbReference type="SAM" id="SignalP"/>
    </source>
</evidence>
<dbReference type="Pfam" id="PF05649">
    <property type="entry name" value="Peptidase_M13_N"/>
    <property type="match status" value="1"/>
</dbReference>
<dbReference type="InterPro" id="IPR018497">
    <property type="entry name" value="Peptidase_M13_C"/>
</dbReference>
<dbReference type="Gene3D" id="1.10.1380.10">
    <property type="entry name" value="Neutral endopeptidase , domain2"/>
    <property type="match status" value="1"/>
</dbReference>
<reference evidence="11 12" key="1">
    <citation type="submission" date="2020-08" db="EMBL/GenBank/DDBJ databases">
        <title>The genome sequence of type strain Novosphingobium flavum NBRC 111647.</title>
        <authorList>
            <person name="Liu Y."/>
        </authorList>
    </citation>
    <scope>NUCLEOTIDE SEQUENCE [LARGE SCALE GENOMIC DNA]</scope>
    <source>
        <strain evidence="11 12">NBRC 111647</strain>
    </source>
</reference>
<dbReference type="GO" id="GO:0004222">
    <property type="term" value="F:metalloendopeptidase activity"/>
    <property type="evidence" value="ECO:0007669"/>
    <property type="project" value="InterPro"/>
</dbReference>
<dbReference type="Gene3D" id="3.40.390.10">
    <property type="entry name" value="Collagenase (Catalytic Domain)"/>
    <property type="match status" value="1"/>
</dbReference>
<keyword evidence="6" id="KW-0862">Zinc</keyword>
<comment type="cofactor">
    <cofactor evidence="1">
        <name>Zn(2+)</name>
        <dbReference type="ChEBI" id="CHEBI:29105"/>
    </cofactor>
</comment>
<gene>
    <name evidence="11" type="ORF">H7F51_02645</name>
</gene>
<evidence type="ECO:0000256" key="5">
    <source>
        <dbReference type="ARBA" id="ARBA00022801"/>
    </source>
</evidence>
<evidence type="ECO:0000256" key="1">
    <source>
        <dbReference type="ARBA" id="ARBA00001947"/>
    </source>
</evidence>
<dbReference type="AlphaFoldDB" id="A0A7X1FQ08"/>
<evidence type="ECO:0000313" key="12">
    <source>
        <dbReference type="Proteomes" id="UP000566813"/>
    </source>
</evidence>
<dbReference type="PROSITE" id="PS51885">
    <property type="entry name" value="NEPRILYSIN"/>
    <property type="match status" value="1"/>
</dbReference>
<comment type="similarity">
    <text evidence="2">Belongs to the peptidase M13 family.</text>
</comment>
<evidence type="ECO:0000256" key="2">
    <source>
        <dbReference type="ARBA" id="ARBA00007357"/>
    </source>
</evidence>
<evidence type="ECO:0000259" key="10">
    <source>
        <dbReference type="Pfam" id="PF05649"/>
    </source>
</evidence>
<protein>
    <submittedName>
        <fullName evidence="11">M13 family metallopeptidase</fullName>
    </submittedName>
</protein>
<feature type="signal peptide" evidence="8">
    <location>
        <begin position="1"/>
        <end position="25"/>
    </location>
</feature>
<dbReference type="Proteomes" id="UP000566813">
    <property type="component" value="Unassembled WGS sequence"/>
</dbReference>
<keyword evidence="12" id="KW-1185">Reference proteome</keyword>
<dbReference type="RefSeq" id="WP_185662665.1">
    <property type="nucleotide sequence ID" value="NZ_JACLAW010000002.1"/>
</dbReference>
<evidence type="ECO:0000259" key="9">
    <source>
        <dbReference type="Pfam" id="PF01431"/>
    </source>
</evidence>
<dbReference type="GO" id="GO:0005886">
    <property type="term" value="C:plasma membrane"/>
    <property type="evidence" value="ECO:0007669"/>
    <property type="project" value="TreeGrafter"/>
</dbReference>
<dbReference type="InterPro" id="IPR000718">
    <property type="entry name" value="Peptidase_M13"/>
</dbReference>
<dbReference type="InterPro" id="IPR008753">
    <property type="entry name" value="Peptidase_M13_N"/>
</dbReference>
<dbReference type="Pfam" id="PF01431">
    <property type="entry name" value="Peptidase_M13"/>
    <property type="match status" value="1"/>
</dbReference>
<keyword evidence="7" id="KW-0482">Metalloprotease</keyword>
<keyword evidence="3" id="KW-0645">Protease</keyword>
<keyword evidence="5" id="KW-0378">Hydrolase</keyword>
<evidence type="ECO:0000256" key="4">
    <source>
        <dbReference type="ARBA" id="ARBA00022723"/>
    </source>
</evidence>
<dbReference type="PANTHER" id="PTHR11733:SF167">
    <property type="entry name" value="FI17812P1-RELATED"/>
    <property type="match status" value="1"/>
</dbReference>
<evidence type="ECO:0000256" key="7">
    <source>
        <dbReference type="ARBA" id="ARBA00023049"/>
    </source>
</evidence>
<accession>A0A7X1FQ08</accession>
<keyword evidence="4" id="KW-0479">Metal-binding</keyword>
<proteinExistence type="inferred from homology"/>
<dbReference type="PANTHER" id="PTHR11733">
    <property type="entry name" value="ZINC METALLOPROTEASE FAMILY M13 NEPRILYSIN-RELATED"/>
    <property type="match status" value="1"/>
</dbReference>
<dbReference type="EMBL" id="JACLAW010000002">
    <property type="protein sequence ID" value="MBC2664412.1"/>
    <property type="molecule type" value="Genomic_DNA"/>
</dbReference>
<feature type="domain" description="Peptidase M13 N-terminal" evidence="10">
    <location>
        <begin position="46"/>
        <end position="444"/>
    </location>
</feature>